<dbReference type="SMART" id="SM00530">
    <property type="entry name" value="HTH_XRE"/>
    <property type="match status" value="1"/>
</dbReference>
<sequence>MSSFSDRLREERLRLNMVQPQLAEIGGVGKQSQINYESGKRQPDASYLAAIAAAGADVLYILTGERRSGLPAPTANQLPPRLRERLATAIEAIEEGLAATNRTAPPAVKAQLALAAYDILASQGESASAEIIRLVKTA</sequence>
<evidence type="ECO:0000313" key="3">
    <source>
        <dbReference type="Proteomes" id="UP000256941"/>
    </source>
</evidence>
<evidence type="ECO:0000259" key="1">
    <source>
        <dbReference type="PROSITE" id="PS50943"/>
    </source>
</evidence>
<dbReference type="EMBL" id="QTUJ01000002">
    <property type="protein sequence ID" value="REF69739.1"/>
    <property type="molecule type" value="Genomic_DNA"/>
</dbReference>
<dbReference type="Gene3D" id="1.10.260.40">
    <property type="entry name" value="lambda repressor-like DNA-binding domains"/>
    <property type="match status" value="1"/>
</dbReference>
<dbReference type="CDD" id="cd00093">
    <property type="entry name" value="HTH_XRE"/>
    <property type="match status" value="1"/>
</dbReference>
<accession>A0A3D9XS46</accession>
<dbReference type="PROSITE" id="PS50943">
    <property type="entry name" value="HTH_CROC1"/>
    <property type="match status" value="1"/>
</dbReference>
<dbReference type="AlphaFoldDB" id="A0A3D9XS46"/>
<comment type="caution">
    <text evidence="2">The sequence shown here is derived from an EMBL/GenBank/DDBJ whole genome shotgun (WGS) entry which is preliminary data.</text>
</comment>
<reference evidence="2 3" key="1">
    <citation type="submission" date="2018-08" db="EMBL/GenBank/DDBJ databases">
        <title>Genomic Encyclopedia of Archaeal and Bacterial Type Strains, Phase II (KMG-II): from individual species to whole genera.</title>
        <authorList>
            <person name="Goeker M."/>
        </authorList>
    </citation>
    <scope>NUCLEOTIDE SEQUENCE [LARGE SCALE GENOMIC DNA]</scope>
    <source>
        <strain evidence="2 3">DSM 17099</strain>
    </source>
</reference>
<dbReference type="GO" id="GO:0003677">
    <property type="term" value="F:DNA binding"/>
    <property type="evidence" value="ECO:0007669"/>
    <property type="project" value="InterPro"/>
</dbReference>
<name>A0A3D9XS46_PARVE</name>
<protein>
    <recommendedName>
        <fullName evidence="1">HTH cro/C1-type domain-containing protein</fullName>
    </recommendedName>
</protein>
<organism evidence="2 3">
    <name type="scientific">Paracoccus versutus</name>
    <name type="common">Thiobacillus versutus</name>
    <dbReference type="NCBI Taxonomy" id="34007"/>
    <lineage>
        <taxon>Bacteria</taxon>
        <taxon>Pseudomonadati</taxon>
        <taxon>Pseudomonadota</taxon>
        <taxon>Alphaproteobacteria</taxon>
        <taxon>Rhodobacterales</taxon>
        <taxon>Paracoccaceae</taxon>
        <taxon>Paracoccus</taxon>
    </lineage>
</organism>
<evidence type="ECO:0000313" key="2">
    <source>
        <dbReference type="EMBL" id="REF69739.1"/>
    </source>
</evidence>
<proteinExistence type="predicted"/>
<dbReference type="SUPFAM" id="SSF47413">
    <property type="entry name" value="lambda repressor-like DNA-binding domains"/>
    <property type="match status" value="1"/>
</dbReference>
<dbReference type="Pfam" id="PF01381">
    <property type="entry name" value="HTH_3"/>
    <property type="match status" value="1"/>
</dbReference>
<dbReference type="InterPro" id="IPR010982">
    <property type="entry name" value="Lambda_DNA-bd_dom_sf"/>
</dbReference>
<dbReference type="RefSeq" id="WP_116221937.1">
    <property type="nucleotide sequence ID" value="NZ_CP038197.1"/>
</dbReference>
<feature type="domain" description="HTH cro/C1-type" evidence="1">
    <location>
        <begin position="8"/>
        <end position="54"/>
    </location>
</feature>
<gene>
    <name evidence="2" type="ORF">BDD41_2453</name>
</gene>
<dbReference type="Proteomes" id="UP000256941">
    <property type="component" value="Unassembled WGS sequence"/>
</dbReference>
<dbReference type="InterPro" id="IPR001387">
    <property type="entry name" value="Cro/C1-type_HTH"/>
</dbReference>